<gene>
    <name evidence="8 9 10 11" type="primary">LOC115460506</name>
</gene>
<evidence type="ECO:0000313" key="8">
    <source>
        <dbReference type="RefSeq" id="XP_030046131.1"/>
    </source>
</evidence>
<dbReference type="GO" id="GO:0016020">
    <property type="term" value="C:membrane"/>
    <property type="evidence" value="ECO:0007669"/>
    <property type="project" value="UniProtKB-SubCell"/>
</dbReference>
<evidence type="ECO:0000256" key="6">
    <source>
        <dbReference type="SAM" id="Phobius"/>
    </source>
</evidence>
<evidence type="ECO:0000313" key="9">
    <source>
        <dbReference type="RefSeq" id="XP_030046132.1"/>
    </source>
</evidence>
<dbReference type="PANTHER" id="PTHR23320">
    <property type="entry name" value="MEMBRANE-SPANNING 4-DOMAINS SUBFAMILY A MS4A -RELATED"/>
    <property type="match status" value="1"/>
</dbReference>
<dbReference type="InterPro" id="IPR030417">
    <property type="entry name" value="MS4A"/>
</dbReference>
<comment type="similarity">
    <text evidence="2">Belongs to the MS4A family.</text>
</comment>
<dbReference type="AlphaFoldDB" id="A0A6P7WSG2"/>
<keyword evidence="4 6" id="KW-1133">Transmembrane helix</keyword>
<evidence type="ECO:0000313" key="10">
    <source>
        <dbReference type="RefSeq" id="XP_030046133.1"/>
    </source>
</evidence>
<sequence>MNPQIAGANGVLTQVIPPNGQQVIQTRTNVLQNTQGQVPKALQQFFKGEPKALGAIQIMIGIIQFIFGIVLVSAVSPIYSVFVNSGIPFWGGVIFIISGSLSVAAKNKAKMCLVKGILVLNITGAVVAVIGIILIVVDLSSTYNSNYSCNNNYDSLYYNSDDNCQEIQGFLESAMNGIEGVLLVLMLLEFCISKSTCVFSCAAICYKPNNNMQSVVILHHEPKPETNFNPGPPPVYSVNDQFGLDPNFPFVPAPMYTDSSQPFCYGSPIVQQY</sequence>
<dbReference type="OrthoDB" id="8936163at2759"/>
<accession>A0A6P7WSG2</accession>
<dbReference type="InterPro" id="IPR007237">
    <property type="entry name" value="CD20-like"/>
</dbReference>
<organism evidence="7 9">
    <name type="scientific">Microcaecilia unicolor</name>
    <dbReference type="NCBI Taxonomy" id="1415580"/>
    <lineage>
        <taxon>Eukaryota</taxon>
        <taxon>Metazoa</taxon>
        <taxon>Chordata</taxon>
        <taxon>Craniata</taxon>
        <taxon>Vertebrata</taxon>
        <taxon>Euteleostomi</taxon>
        <taxon>Amphibia</taxon>
        <taxon>Gymnophiona</taxon>
        <taxon>Siphonopidae</taxon>
        <taxon>Microcaecilia</taxon>
    </lineage>
</organism>
<keyword evidence="7" id="KW-1185">Reference proteome</keyword>
<dbReference type="KEGG" id="muo:115460506"/>
<feature type="transmembrane region" description="Helical" evidence="6">
    <location>
        <begin position="52"/>
        <end position="75"/>
    </location>
</feature>
<feature type="transmembrane region" description="Helical" evidence="6">
    <location>
        <begin position="87"/>
        <end position="105"/>
    </location>
</feature>
<evidence type="ECO:0000256" key="4">
    <source>
        <dbReference type="ARBA" id="ARBA00022989"/>
    </source>
</evidence>
<proteinExistence type="inferred from homology"/>
<evidence type="ECO:0000256" key="5">
    <source>
        <dbReference type="ARBA" id="ARBA00023136"/>
    </source>
</evidence>
<dbReference type="GeneID" id="115460506"/>
<dbReference type="RefSeq" id="XP_030046131.1">
    <property type="nucleotide sequence ID" value="XM_030190271.1"/>
</dbReference>
<name>A0A6P7WSG2_9AMPH</name>
<comment type="subcellular location">
    <subcellularLocation>
        <location evidence="1">Membrane</location>
        <topology evidence="1">Multi-pass membrane protein</topology>
    </subcellularLocation>
</comment>
<protein>
    <submittedName>
        <fullName evidence="8 9">Membrane-spanning 4-domains subfamily A member 4A-like</fullName>
    </submittedName>
</protein>
<reference evidence="8 9" key="1">
    <citation type="submission" date="2025-04" db="UniProtKB">
        <authorList>
            <consortium name="RefSeq"/>
        </authorList>
    </citation>
    <scope>IDENTIFICATION</scope>
</reference>
<dbReference type="Proteomes" id="UP000515156">
    <property type="component" value="Chromosome 1"/>
</dbReference>
<evidence type="ECO:0000256" key="3">
    <source>
        <dbReference type="ARBA" id="ARBA00022692"/>
    </source>
</evidence>
<dbReference type="RefSeq" id="XP_030046134.1">
    <property type="nucleotide sequence ID" value="XM_030190274.1"/>
</dbReference>
<dbReference type="PANTHER" id="PTHR23320:SF128">
    <property type="entry name" value="MEMBRANE-SPANNING 4-DOMAINS SUBFAMILY A MEMBER 4A"/>
    <property type="match status" value="1"/>
</dbReference>
<feature type="transmembrane region" description="Helical" evidence="6">
    <location>
        <begin position="117"/>
        <end position="137"/>
    </location>
</feature>
<evidence type="ECO:0000313" key="7">
    <source>
        <dbReference type="Proteomes" id="UP000515156"/>
    </source>
</evidence>
<evidence type="ECO:0000256" key="1">
    <source>
        <dbReference type="ARBA" id="ARBA00004141"/>
    </source>
</evidence>
<feature type="transmembrane region" description="Helical" evidence="6">
    <location>
        <begin position="181"/>
        <end position="206"/>
    </location>
</feature>
<dbReference type="Pfam" id="PF04103">
    <property type="entry name" value="CD20"/>
    <property type="match status" value="1"/>
</dbReference>
<dbReference type="RefSeq" id="XP_030046132.1">
    <property type="nucleotide sequence ID" value="XM_030190272.1"/>
</dbReference>
<keyword evidence="5 6" id="KW-0472">Membrane</keyword>
<dbReference type="RefSeq" id="XP_030046133.1">
    <property type="nucleotide sequence ID" value="XM_030190273.1"/>
</dbReference>
<keyword evidence="3 6" id="KW-0812">Transmembrane</keyword>
<evidence type="ECO:0000313" key="11">
    <source>
        <dbReference type="RefSeq" id="XP_030046134.1"/>
    </source>
</evidence>
<evidence type="ECO:0000256" key="2">
    <source>
        <dbReference type="ARBA" id="ARBA00009565"/>
    </source>
</evidence>